<accession>A0A023WMW8</accession>
<keyword evidence="1" id="KW-0732">Signal</keyword>
<dbReference type="AlphaFoldDB" id="A0A023WMW8"/>
<dbReference type="KEGG" id="pstu:UIB01_00605"/>
<dbReference type="PATRIC" id="fig|316.97.peg.123"/>
<organism evidence="2 3">
    <name type="scientific">Stutzerimonas stutzeri</name>
    <name type="common">Pseudomonas stutzeri</name>
    <dbReference type="NCBI Taxonomy" id="316"/>
    <lineage>
        <taxon>Bacteria</taxon>
        <taxon>Pseudomonadati</taxon>
        <taxon>Pseudomonadota</taxon>
        <taxon>Gammaproteobacteria</taxon>
        <taxon>Pseudomonadales</taxon>
        <taxon>Pseudomonadaceae</taxon>
        <taxon>Stutzerimonas</taxon>
    </lineage>
</organism>
<evidence type="ECO:0008006" key="4">
    <source>
        <dbReference type="Google" id="ProtNLM"/>
    </source>
</evidence>
<gene>
    <name evidence="2" type="ORF">UIB01_00605</name>
</gene>
<feature type="chain" id="PRO_5001527276" description="Lipoprotein" evidence="1">
    <location>
        <begin position="19"/>
        <end position="128"/>
    </location>
</feature>
<dbReference type="EMBL" id="CP007509">
    <property type="protein sequence ID" value="AHY41030.1"/>
    <property type="molecule type" value="Genomic_DNA"/>
</dbReference>
<dbReference type="OrthoDB" id="6883806at2"/>
<sequence length="128" mass="14164">MLKRSLLLCSFFIAGCSAQPKSAFVANFENMCAYPVEISVHEYSNGKEPFSPGQKLDSGESIEVLSQITFSDSIEQSVPPGYRLDIVARGKSIVLDKARFLAQLAHSPIERKGRGITIWRVRDMALCP</sequence>
<reference evidence="2 3" key="1">
    <citation type="submission" date="2014-03" db="EMBL/GenBank/DDBJ databases">
        <title>Complete genome sequence of Pseudomonas stutzeri 19SMN4.</title>
        <authorList>
            <person name="Brunet-Galmes I."/>
            <person name="Nogales B."/>
            <person name="Busquets A."/>
            <person name="Pena A."/>
            <person name="Gomila M."/>
            <person name="Garcia-Valdes E."/>
            <person name="Lalucat J."/>
            <person name="Bennasar A."/>
            <person name="Bosch R."/>
        </authorList>
    </citation>
    <scope>NUCLEOTIDE SEQUENCE [LARGE SCALE GENOMIC DNA]</scope>
    <source>
        <strain evidence="2 3">19SMN4</strain>
    </source>
</reference>
<feature type="signal peptide" evidence="1">
    <location>
        <begin position="1"/>
        <end position="18"/>
    </location>
</feature>
<evidence type="ECO:0000256" key="1">
    <source>
        <dbReference type="SAM" id="SignalP"/>
    </source>
</evidence>
<protein>
    <recommendedName>
        <fullName evidence="4">Lipoprotein</fullName>
    </recommendedName>
</protein>
<dbReference type="PROSITE" id="PS51257">
    <property type="entry name" value="PROKAR_LIPOPROTEIN"/>
    <property type="match status" value="1"/>
</dbReference>
<dbReference type="Proteomes" id="UP000025238">
    <property type="component" value="Chromosome"/>
</dbReference>
<proteinExistence type="predicted"/>
<evidence type="ECO:0000313" key="2">
    <source>
        <dbReference type="EMBL" id="AHY41030.1"/>
    </source>
</evidence>
<evidence type="ECO:0000313" key="3">
    <source>
        <dbReference type="Proteomes" id="UP000025238"/>
    </source>
</evidence>
<name>A0A023WMW8_STUST</name>